<sequence length="517" mass="55162">MLTRTEMNAATVEILWTRLVSLVDEAATTLVRTSFSHVVRDAHDYAVVLLDRQAQLVAQSTQSIPSFICTLPATARHIIDRFPADTMQPGDVYVTNDPWMGTGHLPDINIIRPIFHGGDLIGFSASVAHSPDIGGRIRSPGIRELYEEGLRLPPLRLMQAGERDEAIFAILEANVRISEQVLGDLYAQIAANEMLGQRLAELIDDTGLRFNDFAADIQDRTEQAMDAAIRAVPEGRYSYTVEVDGFGDPVVIACTLTIADGRIEVDYTGSSPQMDRAINVVPTYTRAYTCYALKCILSPNVPNNEGSFRSIHVGAPEGSILNPRFPAPVGARAMTGHLLPPAIMGALADVIPDRVQAAPGSPLWSCHLTGRDKGKDYAFFFFLNGGQGATSAKDGYPAVSFPSNLGNTPIEVLEANAPVRVTQRALRRGSGGDGAFRGGDGQITEIEILADSPVTVSFMANRLEIPAQGLNGGGAGQPGAVLLNGAPYDPREISLIQPGDTLTLMTPGGGGFGAVAS</sequence>
<reference evidence="2 3" key="1">
    <citation type="submission" date="2019-05" db="EMBL/GenBank/DDBJ databases">
        <title>Marivita sp. nov. isolated from sea sediment.</title>
        <authorList>
            <person name="Kim W."/>
        </authorList>
    </citation>
    <scope>NUCLEOTIDE SEQUENCE [LARGE SCALE GENOMIC DNA]</scope>
    <source>
        <strain evidence="2 3">CAU 1492</strain>
    </source>
</reference>
<feature type="domain" description="Hydantoinase B/oxoprolinase" evidence="1">
    <location>
        <begin position="9"/>
        <end position="514"/>
    </location>
</feature>
<accession>A0ABY2WY29</accession>
<dbReference type="InterPro" id="IPR003692">
    <property type="entry name" value="Hydantoinase_B"/>
</dbReference>
<dbReference type="Proteomes" id="UP001191082">
    <property type="component" value="Unassembled WGS sequence"/>
</dbReference>
<dbReference type="EMBL" id="VCPC01000008">
    <property type="protein sequence ID" value="TMV07450.1"/>
    <property type="molecule type" value="Genomic_DNA"/>
</dbReference>
<dbReference type="PANTHER" id="PTHR11365">
    <property type="entry name" value="5-OXOPROLINASE RELATED"/>
    <property type="match status" value="1"/>
</dbReference>
<proteinExistence type="predicted"/>
<evidence type="ECO:0000313" key="3">
    <source>
        <dbReference type="Proteomes" id="UP001191082"/>
    </source>
</evidence>
<gene>
    <name evidence="2" type="ORF">FGK64_21535</name>
</gene>
<dbReference type="RefSeq" id="WP_138865926.1">
    <property type="nucleotide sequence ID" value="NZ_VCPC01000008.1"/>
</dbReference>
<organism evidence="2 3">
    <name type="scientific">Arenibacterium halophilum</name>
    <dbReference type="NCBI Taxonomy" id="2583821"/>
    <lineage>
        <taxon>Bacteria</taxon>
        <taxon>Pseudomonadati</taxon>
        <taxon>Pseudomonadota</taxon>
        <taxon>Alphaproteobacteria</taxon>
        <taxon>Rhodobacterales</taxon>
        <taxon>Paracoccaceae</taxon>
        <taxon>Arenibacterium</taxon>
    </lineage>
</organism>
<keyword evidence="3" id="KW-1185">Reference proteome</keyword>
<protein>
    <submittedName>
        <fullName evidence="2">Hydantoinase B/oxoprolinase family protein</fullName>
    </submittedName>
</protein>
<dbReference type="PANTHER" id="PTHR11365:SF23">
    <property type="entry name" value="HYPOTHETICAL 5-OXOPROLINASE (EUROFUNG)-RELATED"/>
    <property type="match status" value="1"/>
</dbReference>
<evidence type="ECO:0000259" key="1">
    <source>
        <dbReference type="Pfam" id="PF02538"/>
    </source>
</evidence>
<dbReference type="InterPro" id="IPR045079">
    <property type="entry name" value="Oxoprolinase-like"/>
</dbReference>
<comment type="caution">
    <text evidence="2">The sequence shown here is derived from an EMBL/GenBank/DDBJ whole genome shotgun (WGS) entry which is preliminary data.</text>
</comment>
<name>A0ABY2WY29_9RHOB</name>
<evidence type="ECO:0000313" key="2">
    <source>
        <dbReference type="EMBL" id="TMV07450.1"/>
    </source>
</evidence>
<dbReference type="Pfam" id="PF02538">
    <property type="entry name" value="Hydantoinase_B"/>
    <property type="match status" value="1"/>
</dbReference>